<evidence type="ECO:0000256" key="3">
    <source>
        <dbReference type="ARBA" id="ARBA00023080"/>
    </source>
</evidence>
<evidence type="ECO:0000313" key="7">
    <source>
        <dbReference type="EMBL" id="RGW45073.1"/>
    </source>
</evidence>
<dbReference type="Gene3D" id="2.70.40.10">
    <property type="match status" value="1"/>
</dbReference>
<sequence>MEKIYRHFKGGYYRFITEVTNSETQEKEVVYQALYGERKVWNRPADMFYGKVNVDGVEIDRFTEVVGVPVLFKKTNENAVMPSKAYDDDFCYDCYAVSEKEIAPNVWKYGLGFALQIENRNKPVDISRCFTFRPRSSVYKTGMILSNCEGTVDDSYTGEISAVFYHVMPNMPRYKVGDKIVQFHLETSDNIMFVETDELNKTERGDNGYGSSDKNGMVL</sequence>
<gene>
    <name evidence="7" type="ORF">DWV76_00710</name>
</gene>
<dbReference type="InterPro" id="IPR008181">
    <property type="entry name" value="dUTPase"/>
</dbReference>
<evidence type="ECO:0000256" key="4">
    <source>
        <dbReference type="ARBA" id="ARBA00047686"/>
    </source>
</evidence>
<proteinExistence type="inferred from homology"/>
<comment type="caution">
    <text evidence="7">The sequence shown here is derived from an EMBL/GenBank/DDBJ whole genome shotgun (WGS) entry which is preliminary data.</text>
</comment>
<keyword evidence="3" id="KW-0546">Nucleotide metabolism</keyword>
<dbReference type="GO" id="GO:0000287">
    <property type="term" value="F:magnesium ion binding"/>
    <property type="evidence" value="ECO:0007669"/>
    <property type="project" value="InterPro"/>
</dbReference>
<dbReference type="Pfam" id="PF00692">
    <property type="entry name" value="dUTPase"/>
    <property type="match status" value="1"/>
</dbReference>
<dbReference type="EMBL" id="QSAG01000001">
    <property type="protein sequence ID" value="RGW45073.1"/>
    <property type="molecule type" value="Genomic_DNA"/>
</dbReference>
<dbReference type="GO" id="GO:0004170">
    <property type="term" value="F:dUTP diphosphatase activity"/>
    <property type="evidence" value="ECO:0007669"/>
    <property type="project" value="UniProtKB-EC"/>
</dbReference>
<dbReference type="InterPro" id="IPR037135">
    <property type="entry name" value="DUF1653-like_dom_sf"/>
</dbReference>
<dbReference type="PANTHER" id="PTHR11241:SF0">
    <property type="entry name" value="DEOXYURIDINE 5'-TRIPHOSPHATE NUCLEOTIDOHYDROLASE"/>
    <property type="match status" value="1"/>
</dbReference>
<dbReference type="Proteomes" id="UP000283785">
    <property type="component" value="Unassembled WGS sequence"/>
</dbReference>
<dbReference type="GO" id="GO:0006226">
    <property type="term" value="P:dUMP biosynthetic process"/>
    <property type="evidence" value="ECO:0007669"/>
    <property type="project" value="InterPro"/>
</dbReference>
<dbReference type="SUPFAM" id="SSF51283">
    <property type="entry name" value="dUTPase-like"/>
    <property type="match status" value="1"/>
</dbReference>
<name>A0AA92TZN1_9BACT</name>
<comment type="catalytic activity">
    <reaction evidence="4">
        <text>dUTP + H2O = dUMP + diphosphate + H(+)</text>
        <dbReference type="Rhea" id="RHEA:10248"/>
        <dbReference type="ChEBI" id="CHEBI:15377"/>
        <dbReference type="ChEBI" id="CHEBI:15378"/>
        <dbReference type="ChEBI" id="CHEBI:33019"/>
        <dbReference type="ChEBI" id="CHEBI:61555"/>
        <dbReference type="ChEBI" id="CHEBI:246422"/>
        <dbReference type="EC" id="3.6.1.23"/>
    </reaction>
</comment>
<dbReference type="GO" id="GO:0046081">
    <property type="term" value="P:dUTP catabolic process"/>
    <property type="evidence" value="ECO:0007669"/>
    <property type="project" value="InterPro"/>
</dbReference>
<dbReference type="Pfam" id="PF07866">
    <property type="entry name" value="DUF1653"/>
    <property type="match status" value="1"/>
</dbReference>
<dbReference type="EC" id="3.6.1.23" evidence="2"/>
<evidence type="ECO:0000259" key="6">
    <source>
        <dbReference type="Pfam" id="PF07866"/>
    </source>
</evidence>
<feature type="domain" description="dUTPase-like" evidence="5">
    <location>
        <begin position="81"/>
        <end position="212"/>
    </location>
</feature>
<dbReference type="AlphaFoldDB" id="A0AA92TZN1"/>
<dbReference type="RefSeq" id="WP_118063082.1">
    <property type="nucleotide sequence ID" value="NZ_QSAG01000001.1"/>
</dbReference>
<evidence type="ECO:0000313" key="8">
    <source>
        <dbReference type="Proteomes" id="UP000283785"/>
    </source>
</evidence>
<evidence type="ECO:0000259" key="5">
    <source>
        <dbReference type="Pfam" id="PF00692"/>
    </source>
</evidence>
<comment type="similarity">
    <text evidence="1">Belongs to the dUTPase family.</text>
</comment>
<accession>A0AA92TZN1</accession>
<dbReference type="InterPro" id="IPR036157">
    <property type="entry name" value="dUTPase-like_sf"/>
</dbReference>
<reference evidence="7 8" key="1">
    <citation type="submission" date="2018-08" db="EMBL/GenBank/DDBJ databases">
        <title>A genome reference for cultivated species of the human gut microbiota.</title>
        <authorList>
            <person name="Zou Y."/>
            <person name="Xue W."/>
            <person name="Luo G."/>
        </authorList>
    </citation>
    <scope>NUCLEOTIDE SEQUENCE [LARGE SCALE GENOMIC DNA]</scope>
    <source>
        <strain evidence="7 8">AF12-50</strain>
    </source>
</reference>
<evidence type="ECO:0000256" key="2">
    <source>
        <dbReference type="ARBA" id="ARBA00012379"/>
    </source>
</evidence>
<feature type="domain" description="DUF1653" evidence="6">
    <location>
        <begin position="3"/>
        <end position="63"/>
    </location>
</feature>
<organism evidence="7 8">
    <name type="scientific">Segatella copri</name>
    <dbReference type="NCBI Taxonomy" id="165179"/>
    <lineage>
        <taxon>Bacteria</taxon>
        <taxon>Pseudomonadati</taxon>
        <taxon>Bacteroidota</taxon>
        <taxon>Bacteroidia</taxon>
        <taxon>Bacteroidales</taxon>
        <taxon>Prevotellaceae</taxon>
        <taxon>Segatella</taxon>
    </lineage>
</organism>
<evidence type="ECO:0000256" key="1">
    <source>
        <dbReference type="ARBA" id="ARBA00006581"/>
    </source>
</evidence>
<dbReference type="InterPro" id="IPR029054">
    <property type="entry name" value="dUTPase-like"/>
</dbReference>
<dbReference type="PANTHER" id="PTHR11241">
    <property type="entry name" value="DEOXYURIDINE 5'-TRIPHOSPHATE NUCLEOTIDOHYDROLASE"/>
    <property type="match status" value="1"/>
</dbReference>
<protein>
    <recommendedName>
        <fullName evidence="2">dUTP diphosphatase</fullName>
        <ecNumber evidence="2">3.6.1.23</ecNumber>
    </recommendedName>
</protein>
<dbReference type="InterPro" id="IPR023387">
    <property type="entry name" value="DUF1653-like_dom"/>
</dbReference>
<dbReference type="Gene3D" id="2.30.30.320">
    <property type="entry name" value="DUF1653-like domain"/>
    <property type="match status" value="1"/>
</dbReference>